<dbReference type="OrthoDB" id="582170at2"/>
<evidence type="ECO:0000256" key="2">
    <source>
        <dbReference type="PROSITE-ProRule" id="PRU00169"/>
    </source>
</evidence>
<dbReference type="Proteomes" id="UP000189818">
    <property type="component" value="Unassembled WGS sequence"/>
</dbReference>
<dbReference type="SMART" id="SM00448">
    <property type="entry name" value="REC"/>
    <property type="match status" value="1"/>
</dbReference>
<evidence type="ECO:0000313" key="4">
    <source>
        <dbReference type="EMBL" id="SKB97559.1"/>
    </source>
</evidence>
<dbReference type="InterPro" id="IPR011006">
    <property type="entry name" value="CheY-like_superfamily"/>
</dbReference>
<dbReference type="RefSeq" id="WP_079649864.1">
    <property type="nucleotide sequence ID" value="NZ_FUYM01000010.1"/>
</dbReference>
<feature type="domain" description="Response regulatory" evidence="3">
    <location>
        <begin position="9"/>
        <end position="119"/>
    </location>
</feature>
<dbReference type="PANTHER" id="PTHR44591">
    <property type="entry name" value="STRESS RESPONSE REGULATOR PROTEIN 1"/>
    <property type="match status" value="1"/>
</dbReference>
<reference evidence="5" key="1">
    <citation type="submission" date="2017-02" db="EMBL/GenBank/DDBJ databases">
        <authorList>
            <person name="Varghese N."/>
            <person name="Submissions S."/>
        </authorList>
    </citation>
    <scope>NUCLEOTIDE SEQUENCE [LARGE SCALE GENOMIC DNA]</scope>
    <source>
        <strain evidence="5">UM2</strain>
    </source>
</reference>
<dbReference type="GO" id="GO:0000160">
    <property type="term" value="P:phosphorelay signal transduction system"/>
    <property type="evidence" value="ECO:0007669"/>
    <property type="project" value="InterPro"/>
</dbReference>
<protein>
    <submittedName>
        <fullName evidence="4">Response regulator receiver domain-containing protein</fullName>
    </submittedName>
</protein>
<dbReference type="PANTHER" id="PTHR44591:SF24">
    <property type="entry name" value="PROTEIN-GLUTAMATE METHYLESTERASE_PROTEIN-GLUTAMINE GLUTAMINASE 1"/>
    <property type="match status" value="1"/>
</dbReference>
<dbReference type="EMBL" id="FUYM01000010">
    <property type="protein sequence ID" value="SKB97559.1"/>
    <property type="molecule type" value="Genomic_DNA"/>
</dbReference>
<feature type="modified residue" description="4-aspartylphosphate" evidence="2">
    <location>
        <position position="59"/>
    </location>
</feature>
<evidence type="ECO:0000259" key="3">
    <source>
        <dbReference type="PROSITE" id="PS50110"/>
    </source>
</evidence>
<dbReference type="SUPFAM" id="SSF52172">
    <property type="entry name" value="CheY-like"/>
    <property type="match status" value="1"/>
</dbReference>
<dbReference type="PROSITE" id="PS50110">
    <property type="entry name" value="RESPONSE_REGULATORY"/>
    <property type="match status" value="1"/>
</dbReference>
<dbReference type="Pfam" id="PF00072">
    <property type="entry name" value="Response_reg"/>
    <property type="match status" value="1"/>
</dbReference>
<name>A0A1T5FN10_9SPHN</name>
<accession>A0A1T5FN10</accession>
<keyword evidence="5" id="KW-1185">Reference proteome</keyword>
<dbReference type="InterPro" id="IPR001789">
    <property type="entry name" value="Sig_transdc_resp-reg_receiver"/>
</dbReference>
<evidence type="ECO:0000256" key="1">
    <source>
        <dbReference type="ARBA" id="ARBA00022553"/>
    </source>
</evidence>
<gene>
    <name evidence="4" type="ORF">SAMN06295920_11058</name>
</gene>
<evidence type="ECO:0000313" key="5">
    <source>
        <dbReference type="Proteomes" id="UP000189818"/>
    </source>
</evidence>
<sequence>MSQPPVGTRVLIVEDDTIIAMTAEDMLDECGCKTAAIAVSVAEALARAADTDFDIALLDLNLKDENSLPVAQHLRDAGKRFVFATGYDGLPPDSGFADAPVISKPYRIEQLATVIAQTLSD</sequence>
<keyword evidence="1 2" id="KW-0597">Phosphoprotein</keyword>
<dbReference type="STRING" id="439228.SAMN06295920_11058"/>
<dbReference type="AlphaFoldDB" id="A0A1T5FN10"/>
<organism evidence="4 5">
    <name type="scientific">Rhizorhabdus histidinilytica</name>
    <dbReference type="NCBI Taxonomy" id="439228"/>
    <lineage>
        <taxon>Bacteria</taxon>
        <taxon>Pseudomonadati</taxon>
        <taxon>Pseudomonadota</taxon>
        <taxon>Alphaproteobacteria</taxon>
        <taxon>Sphingomonadales</taxon>
        <taxon>Sphingomonadaceae</taxon>
        <taxon>Rhizorhabdus</taxon>
    </lineage>
</organism>
<dbReference type="InterPro" id="IPR050595">
    <property type="entry name" value="Bact_response_regulator"/>
</dbReference>
<dbReference type="Gene3D" id="3.40.50.2300">
    <property type="match status" value="1"/>
</dbReference>
<proteinExistence type="predicted"/>